<dbReference type="RefSeq" id="WP_113944031.1">
    <property type="nucleotide sequence ID" value="NZ_JBHEEG010000008.1"/>
</dbReference>
<organism evidence="7 8">
    <name type="scientific">Pseudochrobactrum asaccharolyticum</name>
    <dbReference type="NCBI Taxonomy" id="354351"/>
    <lineage>
        <taxon>Bacteria</taxon>
        <taxon>Pseudomonadati</taxon>
        <taxon>Pseudomonadota</taxon>
        <taxon>Alphaproteobacteria</taxon>
        <taxon>Hyphomicrobiales</taxon>
        <taxon>Brucellaceae</taxon>
        <taxon>Pseudochrobactrum</taxon>
    </lineage>
</organism>
<evidence type="ECO:0000259" key="6">
    <source>
        <dbReference type="PROSITE" id="PS51764"/>
    </source>
</evidence>
<dbReference type="AlphaFoldDB" id="A0A366DZD0"/>
<keyword evidence="3 4" id="KW-0326">Glycosidase</keyword>
<sequence>MGKISKIVALSFVGVMLSGTAYAASSTPLGIPNEMSATKDQPSTKRPVITQASVGFGAYDPHGDFGDDKNSKIEHLFLPWEDVELGSLTLADDYALKRGRTLLISVEPWSWSPDWRISSPQLLQSILNGERDVYMAKVCTEAAKLKSPVIIRWAQEMDETDNQFTWAHWQPDEYVKAYQRMVRVCRESLPNAKYMWSPKGNEGLQAFYPGDDYVDIIGLSVFGYQKYDRATKGGDQTFSERLAPGYDRVKGFGKPIWVAELGYDGDASYIRNWAENVARTHPEFPELKTVVYFNDREVYPWPDGFGKPEWRVVNTPTN</sequence>
<dbReference type="PANTHER" id="PTHR40079">
    <property type="entry name" value="MANNAN ENDO-1,4-BETA-MANNOSIDASE E-RELATED"/>
    <property type="match status" value="1"/>
</dbReference>
<keyword evidence="8" id="KW-1185">Reference proteome</keyword>
<dbReference type="InterPro" id="IPR000805">
    <property type="entry name" value="Glyco_hydro_26"/>
</dbReference>
<comment type="similarity">
    <text evidence="1 4">Belongs to the glycosyl hydrolase 26 family.</text>
</comment>
<dbReference type="Pfam" id="PF02156">
    <property type="entry name" value="Glyco_hydro_26"/>
    <property type="match status" value="1"/>
</dbReference>
<keyword evidence="2 4" id="KW-0378">Hydrolase</keyword>
<name>A0A366DZD0_9HYPH</name>
<proteinExistence type="inferred from homology"/>
<evidence type="ECO:0000256" key="3">
    <source>
        <dbReference type="ARBA" id="ARBA00023295"/>
    </source>
</evidence>
<accession>A0A366DZD0</accession>
<dbReference type="Gene3D" id="3.20.20.80">
    <property type="entry name" value="Glycosidases"/>
    <property type="match status" value="1"/>
</dbReference>
<dbReference type="GO" id="GO:0006080">
    <property type="term" value="P:substituted mannan metabolic process"/>
    <property type="evidence" value="ECO:0007669"/>
    <property type="project" value="InterPro"/>
</dbReference>
<evidence type="ECO:0000256" key="1">
    <source>
        <dbReference type="ARBA" id="ARBA00007754"/>
    </source>
</evidence>
<feature type="chain" id="PRO_5016727057" evidence="5">
    <location>
        <begin position="24"/>
        <end position="318"/>
    </location>
</feature>
<evidence type="ECO:0000313" key="8">
    <source>
        <dbReference type="Proteomes" id="UP000252893"/>
    </source>
</evidence>
<feature type="domain" description="GH26" evidence="6">
    <location>
        <begin position="1"/>
        <end position="318"/>
    </location>
</feature>
<gene>
    <name evidence="7" type="ORF">DFR47_10329</name>
</gene>
<dbReference type="EMBL" id="QNRH01000003">
    <property type="protein sequence ID" value="RBO95466.1"/>
    <property type="molecule type" value="Genomic_DNA"/>
</dbReference>
<comment type="caution">
    <text evidence="7">The sequence shown here is derived from an EMBL/GenBank/DDBJ whole genome shotgun (WGS) entry which is preliminary data.</text>
</comment>
<dbReference type="GO" id="GO:0016985">
    <property type="term" value="F:mannan endo-1,4-beta-mannosidase activity"/>
    <property type="evidence" value="ECO:0007669"/>
    <property type="project" value="InterPro"/>
</dbReference>
<evidence type="ECO:0000256" key="4">
    <source>
        <dbReference type="PROSITE-ProRule" id="PRU01100"/>
    </source>
</evidence>
<dbReference type="OrthoDB" id="9816550at2"/>
<evidence type="ECO:0000256" key="5">
    <source>
        <dbReference type="SAM" id="SignalP"/>
    </source>
</evidence>
<protein>
    <submittedName>
        <fullName evidence="7">Beta-mannanase</fullName>
    </submittedName>
</protein>
<evidence type="ECO:0000313" key="7">
    <source>
        <dbReference type="EMBL" id="RBO95466.1"/>
    </source>
</evidence>
<dbReference type="PANTHER" id="PTHR40079:SF4">
    <property type="entry name" value="GH26 DOMAIN-CONTAINING PROTEIN-RELATED"/>
    <property type="match status" value="1"/>
</dbReference>
<reference evidence="7 8" key="1">
    <citation type="submission" date="2018-06" db="EMBL/GenBank/DDBJ databases">
        <title>Genomic Encyclopedia of Type Strains, Phase IV (KMG-IV): sequencing the most valuable type-strain genomes for metagenomic binning, comparative biology and taxonomic classification.</title>
        <authorList>
            <person name="Goeker M."/>
        </authorList>
    </citation>
    <scope>NUCLEOTIDE SEQUENCE [LARGE SCALE GENOMIC DNA]</scope>
    <source>
        <strain evidence="7 8">DSM 25619</strain>
    </source>
</reference>
<feature type="active site" description="Nucleophile" evidence="4">
    <location>
        <position position="260"/>
    </location>
</feature>
<keyword evidence="5" id="KW-0732">Signal</keyword>
<evidence type="ECO:0000256" key="2">
    <source>
        <dbReference type="ARBA" id="ARBA00022801"/>
    </source>
</evidence>
<dbReference type="InterPro" id="IPR022790">
    <property type="entry name" value="GH26_dom"/>
</dbReference>
<dbReference type="SUPFAM" id="SSF51445">
    <property type="entry name" value="(Trans)glycosidases"/>
    <property type="match status" value="1"/>
</dbReference>
<dbReference type="PROSITE" id="PS51764">
    <property type="entry name" value="GH26"/>
    <property type="match status" value="1"/>
</dbReference>
<dbReference type="Proteomes" id="UP000252893">
    <property type="component" value="Unassembled WGS sequence"/>
</dbReference>
<feature type="active site" description="Proton donor" evidence="4">
    <location>
        <position position="156"/>
    </location>
</feature>
<dbReference type="InterPro" id="IPR017853">
    <property type="entry name" value="GH"/>
</dbReference>
<feature type="signal peptide" evidence="5">
    <location>
        <begin position="1"/>
        <end position="23"/>
    </location>
</feature>